<reference evidence="2" key="1">
    <citation type="journal article" date="2019" name="Plant J.">
        <title>Chlorella vulgaris genome assembly and annotation reveals the molecular basis for metabolic acclimation to high light conditions.</title>
        <authorList>
            <person name="Cecchin M."/>
            <person name="Marcolungo L."/>
            <person name="Rossato M."/>
            <person name="Girolomoni L."/>
            <person name="Cosentino E."/>
            <person name="Cuine S."/>
            <person name="Li-Beisson Y."/>
            <person name="Delledonne M."/>
            <person name="Ballottari M."/>
        </authorList>
    </citation>
    <scope>NUCLEOTIDE SEQUENCE</scope>
    <source>
        <strain evidence="2">211/11P</strain>
    </source>
</reference>
<evidence type="ECO:0000313" key="2">
    <source>
        <dbReference type="EMBL" id="KAI3428281.1"/>
    </source>
</evidence>
<dbReference type="EMBL" id="SIDB01000009">
    <property type="protein sequence ID" value="KAI3428281.1"/>
    <property type="molecule type" value="Genomic_DNA"/>
</dbReference>
<feature type="chain" id="PRO_5039543311" evidence="1">
    <location>
        <begin position="23"/>
        <end position="244"/>
    </location>
</feature>
<keyword evidence="1" id="KW-0732">Signal</keyword>
<organism evidence="2 3">
    <name type="scientific">Chlorella vulgaris</name>
    <name type="common">Green alga</name>
    <dbReference type="NCBI Taxonomy" id="3077"/>
    <lineage>
        <taxon>Eukaryota</taxon>
        <taxon>Viridiplantae</taxon>
        <taxon>Chlorophyta</taxon>
        <taxon>core chlorophytes</taxon>
        <taxon>Trebouxiophyceae</taxon>
        <taxon>Chlorellales</taxon>
        <taxon>Chlorellaceae</taxon>
        <taxon>Chlorella clade</taxon>
        <taxon>Chlorella</taxon>
    </lineage>
</organism>
<proteinExistence type="predicted"/>
<accession>A0A9D4TKQ4</accession>
<dbReference type="AlphaFoldDB" id="A0A9D4TKQ4"/>
<dbReference type="OrthoDB" id="508576at2759"/>
<keyword evidence="3" id="KW-1185">Reference proteome</keyword>
<name>A0A9D4TKQ4_CHLVU</name>
<protein>
    <submittedName>
        <fullName evidence="2">Uncharacterized protein</fullName>
    </submittedName>
</protein>
<dbReference type="Proteomes" id="UP001055712">
    <property type="component" value="Unassembled WGS sequence"/>
</dbReference>
<sequence length="244" mass="25490">MRFNSALLVALLVFGVATRVQATGDAALEEAIANAVRSVISPSGGVAAAAQSTFTGVKAGLNTLHTTLTTAYANAGVSAEAAVSAFEAQYCEPAAFEPSEKKPATFAGHAMEVEFSMGECVFEEAQWVEEGSKVLNCTEPSITYTKTPANFTSKYHTAPAFKSKECKVKKEFGESVEKVLFVFDGTQAPDMNSLIAKITEEVKGVLSTVGNGAQDLYSHAKSTASSMWGGAAGNAAANPSFNFS</sequence>
<reference evidence="2" key="2">
    <citation type="submission" date="2020-11" db="EMBL/GenBank/DDBJ databases">
        <authorList>
            <person name="Cecchin M."/>
            <person name="Marcolungo L."/>
            <person name="Rossato M."/>
            <person name="Girolomoni L."/>
            <person name="Cosentino E."/>
            <person name="Cuine S."/>
            <person name="Li-Beisson Y."/>
            <person name="Delledonne M."/>
            <person name="Ballottari M."/>
        </authorList>
    </citation>
    <scope>NUCLEOTIDE SEQUENCE</scope>
    <source>
        <strain evidence="2">211/11P</strain>
        <tissue evidence="2">Whole cell</tissue>
    </source>
</reference>
<feature type="signal peptide" evidence="1">
    <location>
        <begin position="1"/>
        <end position="22"/>
    </location>
</feature>
<evidence type="ECO:0000256" key="1">
    <source>
        <dbReference type="SAM" id="SignalP"/>
    </source>
</evidence>
<comment type="caution">
    <text evidence="2">The sequence shown here is derived from an EMBL/GenBank/DDBJ whole genome shotgun (WGS) entry which is preliminary data.</text>
</comment>
<gene>
    <name evidence="2" type="ORF">D9Q98_006660</name>
</gene>
<evidence type="ECO:0000313" key="3">
    <source>
        <dbReference type="Proteomes" id="UP001055712"/>
    </source>
</evidence>